<gene>
    <name evidence="1" type="ORF">S01H4_64999</name>
</gene>
<dbReference type="AlphaFoldDB" id="X1DNW5"/>
<proteinExistence type="predicted"/>
<accession>X1DNW5</accession>
<protein>
    <submittedName>
        <fullName evidence="1">Uncharacterized protein</fullName>
    </submittedName>
</protein>
<evidence type="ECO:0000313" key="1">
    <source>
        <dbReference type="EMBL" id="GAH21882.1"/>
    </source>
</evidence>
<name>X1DNW5_9ZZZZ</name>
<organism evidence="1">
    <name type="scientific">marine sediment metagenome</name>
    <dbReference type="NCBI Taxonomy" id="412755"/>
    <lineage>
        <taxon>unclassified sequences</taxon>
        <taxon>metagenomes</taxon>
        <taxon>ecological metagenomes</taxon>
    </lineage>
</organism>
<comment type="caution">
    <text evidence="1">The sequence shown here is derived from an EMBL/GenBank/DDBJ whole genome shotgun (WGS) entry which is preliminary data.</text>
</comment>
<dbReference type="EMBL" id="BART01039611">
    <property type="protein sequence ID" value="GAH21882.1"/>
    <property type="molecule type" value="Genomic_DNA"/>
</dbReference>
<sequence>MGFIWVPFVRVNNQPDSIVGKIKERKLEEVFLKITEEESK</sequence>
<reference evidence="1" key="1">
    <citation type="journal article" date="2014" name="Front. Microbiol.">
        <title>High frequency of phylogenetically diverse reductive dehalogenase-homologous genes in deep subseafloor sedimentary metagenomes.</title>
        <authorList>
            <person name="Kawai M."/>
            <person name="Futagami T."/>
            <person name="Toyoda A."/>
            <person name="Takaki Y."/>
            <person name="Nishi S."/>
            <person name="Hori S."/>
            <person name="Arai W."/>
            <person name="Tsubouchi T."/>
            <person name="Morono Y."/>
            <person name="Uchiyama I."/>
            <person name="Ito T."/>
            <person name="Fujiyama A."/>
            <person name="Inagaki F."/>
            <person name="Takami H."/>
        </authorList>
    </citation>
    <scope>NUCLEOTIDE SEQUENCE</scope>
    <source>
        <strain evidence="1">Expedition CK06-06</strain>
    </source>
</reference>